<dbReference type="RefSeq" id="WP_264204396.1">
    <property type="nucleotide sequence ID" value="NZ_JAOZEW010000001.1"/>
</dbReference>
<comment type="caution">
    <text evidence="2">The sequence shown here is derived from an EMBL/GenBank/DDBJ whole genome shotgun (WGS) entry which is preliminary data.</text>
</comment>
<dbReference type="NCBIfam" id="NF040639">
    <property type="entry name" value="LETM1_rel_film"/>
    <property type="match status" value="1"/>
</dbReference>
<dbReference type="AlphaFoldDB" id="A0A9X2Z8P8"/>
<evidence type="ECO:0000313" key="3">
    <source>
        <dbReference type="Proteomes" id="UP001151079"/>
    </source>
</evidence>
<proteinExistence type="predicted"/>
<organism evidence="2 3">
    <name type="scientific">Flavobacterium shii</name>
    <dbReference type="NCBI Taxonomy" id="2987687"/>
    <lineage>
        <taxon>Bacteria</taxon>
        <taxon>Pseudomonadati</taxon>
        <taxon>Bacteroidota</taxon>
        <taxon>Flavobacteriia</taxon>
        <taxon>Flavobacteriales</taxon>
        <taxon>Flavobacteriaceae</taxon>
        <taxon>Flavobacterium</taxon>
    </lineage>
</organism>
<dbReference type="Pfam" id="PF07766">
    <property type="entry name" value="LETM1_RBD"/>
    <property type="match status" value="1"/>
</dbReference>
<keyword evidence="3" id="KW-1185">Reference proteome</keyword>
<protein>
    <submittedName>
        <fullName evidence="2">LETM1-related biofilm-associated protein</fullName>
    </submittedName>
</protein>
<evidence type="ECO:0000259" key="1">
    <source>
        <dbReference type="Pfam" id="PF07766"/>
    </source>
</evidence>
<name>A0A9X2Z8P8_9FLAO</name>
<dbReference type="Proteomes" id="UP001151079">
    <property type="component" value="Unassembled WGS sequence"/>
</dbReference>
<feature type="domain" description="Letm1 RBD" evidence="1">
    <location>
        <begin position="344"/>
        <end position="400"/>
    </location>
</feature>
<dbReference type="EMBL" id="JAOZEW010000001">
    <property type="protein sequence ID" value="MCV9926191.1"/>
    <property type="molecule type" value="Genomic_DNA"/>
</dbReference>
<reference evidence="2" key="1">
    <citation type="submission" date="2022-10" db="EMBL/GenBank/DDBJ databases">
        <title>Two novel species of Flavobacterium.</title>
        <authorList>
            <person name="Liu Q."/>
            <person name="Xin Y.-H."/>
        </authorList>
    </citation>
    <scope>NUCLEOTIDE SEQUENCE</scope>
    <source>
        <strain evidence="2">LS1R49</strain>
    </source>
</reference>
<accession>A0A9X2Z8P8</accession>
<dbReference type="InterPro" id="IPR033122">
    <property type="entry name" value="LETM1-like_RBD"/>
</dbReference>
<sequence>MINPSATGWIDKFFSEQKFSQQAVPETNNHSFYQKVRETGFIYGHIISIATPFPIETKGWFKTEISKVALLNTLYGIFSLTKNDNNPEHFITEALAFYNQMNPEGFNLFKILLPKSSNSLTLENIIDERVQTNDSIISKNFSHLVTNALLFIDVLAFRQYLIHGEIPEKYLKKIEETVMSIVALALKTKTNKSQYDDLLIKLFEASIRYSKFSKITVQTLETLQFHLFTNELERYYLIDMAGMALWSDGVLENEEAYFLHTLAGILEVSDDFVTESIKNTNTFISDHKKNIPYFNYSNPVKHFYDQMTLGVITLIKRNKNRLIKEIIQSKELMLLLAYSTRRDLSPSEKKKVKKQLLDICKTIPSLTIFLLPGGSLLLPILIKFIPTLLPSAFNENLEENE</sequence>
<dbReference type="GO" id="GO:0043022">
    <property type="term" value="F:ribosome binding"/>
    <property type="evidence" value="ECO:0007669"/>
    <property type="project" value="InterPro"/>
</dbReference>
<gene>
    <name evidence="2" type="ORF">OIU83_00890</name>
</gene>
<evidence type="ECO:0000313" key="2">
    <source>
        <dbReference type="EMBL" id="MCV9926191.1"/>
    </source>
</evidence>